<proteinExistence type="predicted"/>
<name>A0A0C2VYS7_9BACL</name>
<feature type="domain" description="SIS" evidence="1">
    <location>
        <begin position="30"/>
        <end position="207"/>
    </location>
</feature>
<dbReference type="RefSeq" id="WP_052474586.1">
    <property type="nucleotide sequence ID" value="NZ_JXRP01000009.1"/>
</dbReference>
<dbReference type="InterPro" id="IPR001347">
    <property type="entry name" value="SIS_dom"/>
</dbReference>
<sequence>MEGYLAKVQALLTEVEIKETETIQKVIEEISNRIQRGGIVQLFGCGHSHLLAEEPYYRAGGLVPVKPIAVEPLMLHNGAVQSSVNEKDPDFSSSFLHSLDIRKEDAVIVISTSGRNPVPIDVALAARNHNAFVVGLLSLAYKDQPSKHFSGKRLEDVVTVTVDNHVPVGDAILSREGVAQSFGPASSVIGSAILHTIFSGVIDTLHKEGVTPPIFLSGNIDGSSQHNEELIQKYRHRIDF</sequence>
<dbReference type="PATRIC" id="fig|889306.3.peg.1004"/>
<dbReference type="PANTHER" id="PTHR30390">
    <property type="entry name" value="SEDOHEPTULOSE 7-PHOSPHATE ISOMERASE / DNAA INITIATOR-ASSOCIATING FACTOR FOR REPLICATION INITIATION"/>
    <property type="match status" value="1"/>
</dbReference>
<dbReference type="EMBL" id="JXRP01000009">
    <property type="protein sequence ID" value="KIL49531.1"/>
    <property type="molecule type" value="Genomic_DNA"/>
</dbReference>
<evidence type="ECO:0000259" key="1">
    <source>
        <dbReference type="PROSITE" id="PS51464"/>
    </source>
</evidence>
<organism evidence="2 3">
    <name type="scientific">Jeotgalibacillus soli</name>
    <dbReference type="NCBI Taxonomy" id="889306"/>
    <lineage>
        <taxon>Bacteria</taxon>
        <taxon>Bacillati</taxon>
        <taxon>Bacillota</taxon>
        <taxon>Bacilli</taxon>
        <taxon>Bacillales</taxon>
        <taxon>Caryophanaceae</taxon>
        <taxon>Jeotgalibacillus</taxon>
    </lineage>
</organism>
<dbReference type="Gene3D" id="3.40.50.10490">
    <property type="entry name" value="Glucose-6-phosphate isomerase like protein, domain 1"/>
    <property type="match status" value="1"/>
</dbReference>
<gene>
    <name evidence="2" type="ORF">KP78_09990</name>
</gene>
<dbReference type="GO" id="GO:0097367">
    <property type="term" value="F:carbohydrate derivative binding"/>
    <property type="evidence" value="ECO:0007669"/>
    <property type="project" value="InterPro"/>
</dbReference>
<dbReference type="GO" id="GO:1901135">
    <property type="term" value="P:carbohydrate derivative metabolic process"/>
    <property type="evidence" value="ECO:0007669"/>
    <property type="project" value="InterPro"/>
</dbReference>
<dbReference type="STRING" id="889306.KP78_09990"/>
<evidence type="ECO:0000313" key="3">
    <source>
        <dbReference type="Proteomes" id="UP000031938"/>
    </source>
</evidence>
<dbReference type="AlphaFoldDB" id="A0A0C2VYS7"/>
<dbReference type="SUPFAM" id="SSF53697">
    <property type="entry name" value="SIS domain"/>
    <property type="match status" value="1"/>
</dbReference>
<dbReference type="InterPro" id="IPR050099">
    <property type="entry name" value="SIS_GmhA/DiaA_subfam"/>
</dbReference>
<dbReference type="PANTHER" id="PTHR30390:SF7">
    <property type="entry name" value="PHOSPHOHEPTOSE ISOMERASE"/>
    <property type="match status" value="1"/>
</dbReference>
<dbReference type="OrthoDB" id="9805185at2"/>
<keyword evidence="3" id="KW-1185">Reference proteome</keyword>
<evidence type="ECO:0000313" key="2">
    <source>
        <dbReference type="EMBL" id="KIL49531.1"/>
    </source>
</evidence>
<dbReference type="Pfam" id="PF13580">
    <property type="entry name" value="SIS_2"/>
    <property type="match status" value="1"/>
</dbReference>
<dbReference type="InterPro" id="IPR046348">
    <property type="entry name" value="SIS_dom_sf"/>
</dbReference>
<dbReference type="NCBIfam" id="NF002805">
    <property type="entry name" value="PRK02947.1"/>
    <property type="match status" value="1"/>
</dbReference>
<accession>A0A0C2VYS7</accession>
<reference evidence="2 3" key="1">
    <citation type="submission" date="2015-01" db="EMBL/GenBank/DDBJ databases">
        <title>Genome sequencing of Jeotgalibacillus soli.</title>
        <authorList>
            <person name="Goh K.M."/>
            <person name="Chan K.-G."/>
            <person name="Yaakop A.S."/>
            <person name="Ee R."/>
            <person name="Gan H.M."/>
            <person name="Chan C.S."/>
        </authorList>
    </citation>
    <scope>NUCLEOTIDE SEQUENCE [LARGE SCALE GENOMIC DNA]</scope>
    <source>
        <strain evidence="2 3">P9</strain>
    </source>
</reference>
<comment type="caution">
    <text evidence="2">The sequence shown here is derived from an EMBL/GenBank/DDBJ whole genome shotgun (WGS) entry which is preliminary data.</text>
</comment>
<dbReference type="PROSITE" id="PS51464">
    <property type="entry name" value="SIS"/>
    <property type="match status" value="1"/>
</dbReference>
<dbReference type="Proteomes" id="UP000031938">
    <property type="component" value="Unassembled WGS sequence"/>
</dbReference>
<dbReference type="CDD" id="cd05013">
    <property type="entry name" value="SIS_RpiR"/>
    <property type="match status" value="1"/>
</dbReference>
<protein>
    <recommendedName>
        <fullName evidence="1">SIS domain-containing protein</fullName>
    </recommendedName>
</protein>
<dbReference type="InterPro" id="IPR035472">
    <property type="entry name" value="RpiR-like_SIS"/>
</dbReference>